<dbReference type="GeneID" id="25324420"/>
<dbReference type="Pfam" id="PF11754">
    <property type="entry name" value="Velvet"/>
    <property type="match status" value="1"/>
</dbReference>
<dbReference type="GO" id="GO:0005634">
    <property type="term" value="C:nucleus"/>
    <property type="evidence" value="ECO:0007669"/>
    <property type="project" value="UniProtKB-SubCell"/>
</dbReference>
<keyword evidence="5" id="KW-0804">Transcription</keyword>
<comment type="subcellular location">
    <subcellularLocation>
        <location evidence="2">Cytoplasm</location>
    </subcellularLocation>
    <subcellularLocation>
        <location evidence="1">Nucleus</location>
    </subcellularLocation>
</comment>
<dbReference type="PROSITE" id="PS51821">
    <property type="entry name" value="VELVET"/>
    <property type="match status" value="1"/>
</dbReference>
<evidence type="ECO:0000256" key="5">
    <source>
        <dbReference type="ARBA" id="ARBA00023163"/>
    </source>
</evidence>
<reference evidence="10 11" key="1">
    <citation type="submission" date="2015-01" db="EMBL/GenBank/DDBJ databases">
        <title>The Genome Sequence of Exophiala xenobiotica CBS118157.</title>
        <authorList>
            <consortium name="The Broad Institute Genomics Platform"/>
            <person name="Cuomo C."/>
            <person name="de Hoog S."/>
            <person name="Gorbushina A."/>
            <person name="Stielow B."/>
            <person name="Teixiera M."/>
            <person name="Abouelleil A."/>
            <person name="Chapman S.B."/>
            <person name="Priest M."/>
            <person name="Young S.K."/>
            <person name="Wortman J."/>
            <person name="Nusbaum C."/>
            <person name="Birren B."/>
        </authorList>
    </citation>
    <scope>NUCLEOTIDE SEQUENCE [LARGE SCALE GENOMIC DNA]</scope>
    <source>
        <strain evidence="10 11">CBS 118157</strain>
    </source>
</reference>
<dbReference type="OrthoDB" id="5384689at2759"/>
<keyword evidence="4" id="KW-0805">Transcription regulation</keyword>
<feature type="domain" description="Velvet" evidence="9">
    <location>
        <begin position="99"/>
        <end position="165"/>
    </location>
</feature>
<feature type="compositionally biased region" description="Polar residues" evidence="8">
    <location>
        <begin position="1"/>
        <end position="15"/>
    </location>
</feature>
<feature type="region of interest" description="Disordered" evidence="8">
    <location>
        <begin position="1"/>
        <end position="52"/>
    </location>
</feature>
<dbReference type="Proteomes" id="UP000054342">
    <property type="component" value="Unassembled WGS sequence"/>
</dbReference>
<evidence type="ECO:0000256" key="1">
    <source>
        <dbReference type="ARBA" id="ARBA00004123"/>
    </source>
</evidence>
<evidence type="ECO:0000259" key="9">
    <source>
        <dbReference type="PROSITE" id="PS51821"/>
    </source>
</evidence>
<dbReference type="AlphaFoldDB" id="A0A0D2EQJ1"/>
<dbReference type="InterPro" id="IPR038491">
    <property type="entry name" value="Velvet_dom_sf"/>
</dbReference>
<evidence type="ECO:0000256" key="2">
    <source>
        <dbReference type="ARBA" id="ARBA00004496"/>
    </source>
</evidence>
<comment type="similarity">
    <text evidence="7">Belongs to the velvet family. VeA subfamily.</text>
</comment>
<dbReference type="GO" id="GO:0005737">
    <property type="term" value="C:cytoplasm"/>
    <property type="evidence" value="ECO:0007669"/>
    <property type="project" value="UniProtKB-SubCell"/>
</dbReference>
<dbReference type="STRING" id="348802.A0A0D2EQJ1"/>
<evidence type="ECO:0000313" key="10">
    <source>
        <dbReference type="EMBL" id="KIW57958.1"/>
    </source>
</evidence>
<keyword evidence="11" id="KW-1185">Reference proteome</keyword>
<gene>
    <name evidence="10" type="ORF">PV05_02512</name>
</gene>
<sequence length="165" mass="18132">MDSSKTSLPEPSTNKAESEGSRLLPSLKDTVGSAYSAQRPLQPQPDPSHPVPELFIPGVSVLYLDDLPIRTYTVGGFRYNMAQPKNETKSEFSRKTVDGRQITYALEVVQQPEKARACGSGVKSTQDRRPVDPPPVVRLRVFSGNVDITSVYDATFMLYASLEVA</sequence>
<dbReference type="InterPro" id="IPR037525">
    <property type="entry name" value="Velvet_dom"/>
</dbReference>
<dbReference type="Gene3D" id="2.60.40.3960">
    <property type="entry name" value="Velvet domain"/>
    <property type="match status" value="1"/>
</dbReference>
<keyword evidence="6" id="KW-0539">Nucleus</keyword>
<dbReference type="PANTHER" id="PTHR33572">
    <property type="entry name" value="SPORE DEVELOPMENT REGULATOR VOSA"/>
    <property type="match status" value="1"/>
</dbReference>
<evidence type="ECO:0000313" key="11">
    <source>
        <dbReference type="Proteomes" id="UP000054342"/>
    </source>
</evidence>
<name>A0A0D2EQJ1_9EURO</name>
<keyword evidence="3" id="KW-0963">Cytoplasm</keyword>
<evidence type="ECO:0000256" key="7">
    <source>
        <dbReference type="ARBA" id="ARBA00038005"/>
    </source>
</evidence>
<protein>
    <recommendedName>
        <fullName evidence="9">Velvet domain-containing protein</fullName>
    </recommendedName>
</protein>
<evidence type="ECO:0000256" key="6">
    <source>
        <dbReference type="ARBA" id="ARBA00023242"/>
    </source>
</evidence>
<evidence type="ECO:0000256" key="8">
    <source>
        <dbReference type="SAM" id="MobiDB-lite"/>
    </source>
</evidence>
<evidence type="ECO:0000256" key="3">
    <source>
        <dbReference type="ARBA" id="ARBA00022490"/>
    </source>
</evidence>
<dbReference type="EMBL" id="KN847318">
    <property type="protein sequence ID" value="KIW57958.1"/>
    <property type="molecule type" value="Genomic_DNA"/>
</dbReference>
<dbReference type="InterPro" id="IPR021740">
    <property type="entry name" value="Velvet"/>
</dbReference>
<dbReference type="RefSeq" id="XP_013318542.1">
    <property type="nucleotide sequence ID" value="XM_013463088.1"/>
</dbReference>
<evidence type="ECO:0000256" key="4">
    <source>
        <dbReference type="ARBA" id="ARBA00023015"/>
    </source>
</evidence>
<dbReference type="HOGENOM" id="CLU_1610774_0_0_1"/>
<accession>A0A0D2EQJ1</accession>
<organism evidence="10 11">
    <name type="scientific">Exophiala xenobiotica</name>
    <dbReference type="NCBI Taxonomy" id="348802"/>
    <lineage>
        <taxon>Eukaryota</taxon>
        <taxon>Fungi</taxon>
        <taxon>Dikarya</taxon>
        <taxon>Ascomycota</taxon>
        <taxon>Pezizomycotina</taxon>
        <taxon>Eurotiomycetes</taxon>
        <taxon>Chaetothyriomycetidae</taxon>
        <taxon>Chaetothyriales</taxon>
        <taxon>Herpotrichiellaceae</taxon>
        <taxon>Exophiala</taxon>
    </lineage>
</organism>
<proteinExistence type="inferred from homology"/>
<dbReference type="PANTHER" id="PTHR33572:SF14">
    <property type="entry name" value="DEVELOPMENTAL AND SECONDARY METABOLISM REGULATOR VEA"/>
    <property type="match status" value="1"/>
</dbReference>